<dbReference type="PANTHER" id="PTHR30309:SF0">
    <property type="entry name" value="GLYCEROL-3-PHOSPHATE ACYLTRANSFERASE-RELATED"/>
    <property type="match status" value="1"/>
</dbReference>
<dbReference type="KEGG" id="aco:Amico_0561"/>
<dbReference type="PANTHER" id="PTHR30309">
    <property type="entry name" value="INNER MEMBRANE PROTEIN YGIH"/>
    <property type="match status" value="1"/>
</dbReference>
<feature type="transmembrane region" description="Helical" evidence="10">
    <location>
        <begin position="111"/>
        <end position="134"/>
    </location>
</feature>
<accession>D5EDR5</accession>
<keyword evidence="2 10" id="KW-0444">Lipid biosynthesis</keyword>
<gene>
    <name evidence="10" type="primary">plsY</name>
    <name evidence="11" type="ordered locus">Amico_0561</name>
</gene>
<keyword evidence="12" id="KW-1185">Reference proteome</keyword>
<keyword evidence="9 10" id="KW-1208">Phospholipid metabolism</keyword>
<dbReference type="GO" id="GO:0008654">
    <property type="term" value="P:phospholipid biosynthetic process"/>
    <property type="evidence" value="ECO:0007669"/>
    <property type="project" value="UniProtKB-UniRule"/>
</dbReference>
<evidence type="ECO:0000256" key="10">
    <source>
        <dbReference type="HAMAP-Rule" id="MF_01043"/>
    </source>
</evidence>
<comment type="catalytic activity">
    <reaction evidence="10">
        <text>an acyl phosphate + sn-glycerol 3-phosphate = a 1-acyl-sn-glycero-3-phosphate + phosphate</text>
        <dbReference type="Rhea" id="RHEA:34075"/>
        <dbReference type="ChEBI" id="CHEBI:43474"/>
        <dbReference type="ChEBI" id="CHEBI:57597"/>
        <dbReference type="ChEBI" id="CHEBI:57970"/>
        <dbReference type="ChEBI" id="CHEBI:59918"/>
        <dbReference type="EC" id="2.3.1.275"/>
    </reaction>
</comment>
<evidence type="ECO:0000256" key="2">
    <source>
        <dbReference type="ARBA" id="ARBA00022516"/>
    </source>
</evidence>
<comment type="similarity">
    <text evidence="10">Belongs to the PlsY family.</text>
</comment>
<dbReference type="EC" id="2.3.1.275" evidence="10"/>
<dbReference type="EMBL" id="CP001997">
    <property type="protein sequence ID" value="ADE56697.1"/>
    <property type="molecule type" value="Genomic_DNA"/>
</dbReference>
<comment type="subunit">
    <text evidence="10">Probably interacts with PlsX.</text>
</comment>
<evidence type="ECO:0000256" key="3">
    <source>
        <dbReference type="ARBA" id="ARBA00022679"/>
    </source>
</evidence>
<evidence type="ECO:0000256" key="1">
    <source>
        <dbReference type="ARBA" id="ARBA00022475"/>
    </source>
</evidence>
<feature type="transmembrane region" description="Helical" evidence="10">
    <location>
        <begin position="52"/>
        <end position="74"/>
    </location>
</feature>
<evidence type="ECO:0000256" key="5">
    <source>
        <dbReference type="ARBA" id="ARBA00022989"/>
    </source>
</evidence>
<evidence type="ECO:0000256" key="4">
    <source>
        <dbReference type="ARBA" id="ARBA00022692"/>
    </source>
</evidence>
<reference evidence="11 12" key="1">
    <citation type="journal article" date="2010" name="Stand. Genomic Sci.">
        <title>Complete genome sequence of Aminobacterium colombiense type strain (ALA-1).</title>
        <authorList>
            <person name="Chertkov O."/>
            <person name="Sikorski J."/>
            <person name="Brambilla E."/>
            <person name="Lapidus A."/>
            <person name="Copeland A."/>
            <person name="Glavina Del Rio T."/>
            <person name="Nolan M."/>
            <person name="Lucas S."/>
            <person name="Tice H."/>
            <person name="Cheng J.F."/>
            <person name="Han C."/>
            <person name="Detter J.C."/>
            <person name="Bruce D."/>
            <person name="Tapia R."/>
            <person name="Goodwin L."/>
            <person name="Pitluck S."/>
            <person name="Liolios K."/>
            <person name="Ivanova N."/>
            <person name="Mavromatis K."/>
            <person name="Ovchinnikova G."/>
            <person name="Pati A."/>
            <person name="Chen A."/>
            <person name="Palaniappan K."/>
            <person name="Land M."/>
            <person name="Hauser L."/>
            <person name="Chang Y.J."/>
            <person name="Jeffries C.D."/>
            <person name="Spring S."/>
            <person name="Rohde M."/>
            <person name="Goker M."/>
            <person name="Bristow J."/>
            <person name="Eisen J.A."/>
            <person name="Markowitz V."/>
            <person name="Hugenholtz P."/>
            <person name="Kyrpides N.C."/>
            <person name="Klenk H.P."/>
        </authorList>
    </citation>
    <scope>NUCLEOTIDE SEQUENCE [LARGE SCALE GENOMIC DNA]</scope>
    <source>
        <strain evidence="12">DSM 12261 / ALA-1</strain>
    </source>
</reference>
<sequence length="200" mass="21810">MTNWMWILIAYLAGSFPTGYVFVKLFCGEDIRTFGSGNIGATNVGRRMGKKWAIIVTIIDMIKGGMVLVLARSMKVEGSSLLALMAFASVCGHNFPIWLKGKGGKGVATTFGVVFFMIPPYSSYAALAAGIIWYGTLKISRYVSVASIASLFSLPLIFITLKMDSSHVLAVLSMAFLALVRHKENIKRIRSGEENQVGKK</sequence>
<feature type="transmembrane region" description="Helical" evidence="10">
    <location>
        <begin position="6"/>
        <end position="27"/>
    </location>
</feature>
<evidence type="ECO:0000256" key="7">
    <source>
        <dbReference type="ARBA" id="ARBA00023136"/>
    </source>
</evidence>
<protein>
    <recommendedName>
        <fullName evidence="10">Glycerol-3-phosphate acyltransferase</fullName>
    </recommendedName>
    <alternativeName>
        <fullName evidence="10">Acyl-PO4 G3P acyltransferase</fullName>
    </alternativeName>
    <alternativeName>
        <fullName evidence="10">Acyl-phosphate--glycerol-3-phosphate acyltransferase</fullName>
    </alternativeName>
    <alternativeName>
        <fullName evidence="10">G3P acyltransferase</fullName>
        <shortName evidence="10">GPAT</shortName>
        <ecNumber evidence="10">2.3.1.275</ecNumber>
    </alternativeName>
    <alternativeName>
        <fullName evidence="10">Lysophosphatidic acid synthase</fullName>
        <shortName evidence="10">LPA synthase</shortName>
    </alternativeName>
</protein>
<evidence type="ECO:0000256" key="9">
    <source>
        <dbReference type="ARBA" id="ARBA00023264"/>
    </source>
</evidence>
<dbReference type="HAMAP" id="MF_01043">
    <property type="entry name" value="PlsY"/>
    <property type="match status" value="1"/>
</dbReference>
<dbReference type="AlphaFoldDB" id="D5EDR5"/>
<name>D5EDR5_AMICL</name>
<comment type="subcellular location">
    <subcellularLocation>
        <location evidence="10">Cell inner membrane</location>
        <topology evidence="10">Multi-pass membrane protein</topology>
    </subcellularLocation>
</comment>
<dbReference type="Proteomes" id="UP000002366">
    <property type="component" value="Chromosome"/>
</dbReference>
<keyword evidence="3 10" id="KW-0808">Transferase</keyword>
<organism evidence="11 12">
    <name type="scientific">Aminobacterium colombiense (strain DSM 12261 / ALA-1)</name>
    <dbReference type="NCBI Taxonomy" id="572547"/>
    <lineage>
        <taxon>Bacteria</taxon>
        <taxon>Thermotogati</taxon>
        <taxon>Synergistota</taxon>
        <taxon>Synergistia</taxon>
        <taxon>Synergistales</taxon>
        <taxon>Aminobacteriaceae</taxon>
        <taxon>Aminobacterium</taxon>
    </lineage>
</organism>
<keyword evidence="10" id="KW-0997">Cell inner membrane</keyword>
<keyword evidence="8 10" id="KW-0594">Phospholipid biosynthesis</keyword>
<dbReference type="RefSeq" id="WP_013047963.1">
    <property type="nucleotide sequence ID" value="NC_014011.1"/>
</dbReference>
<dbReference type="InterPro" id="IPR003811">
    <property type="entry name" value="G3P_acylTferase_PlsY"/>
</dbReference>
<comment type="function">
    <text evidence="10">Catalyzes the transfer of an acyl group from acyl-phosphate (acyl-PO(4)) to glycerol-3-phosphate (G3P) to form lysophosphatidic acid (LPA). This enzyme utilizes acyl-phosphate as fatty acyl donor, but not acyl-CoA or acyl-ACP.</text>
</comment>
<dbReference type="STRING" id="572547.Amico_0561"/>
<evidence type="ECO:0000256" key="8">
    <source>
        <dbReference type="ARBA" id="ARBA00023209"/>
    </source>
</evidence>
<comment type="pathway">
    <text evidence="10">Lipid metabolism; phospholipid metabolism.</text>
</comment>
<dbReference type="HOGENOM" id="CLU_081254_4_0_0"/>
<proteinExistence type="inferred from homology"/>
<dbReference type="NCBIfam" id="TIGR00023">
    <property type="entry name" value="glycerol-3-phosphate 1-O-acyltransferase PlsY"/>
    <property type="match status" value="1"/>
</dbReference>
<feature type="transmembrane region" description="Helical" evidence="10">
    <location>
        <begin position="154"/>
        <end position="180"/>
    </location>
</feature>
<evidence type="ECO:0000256" key="6">
    <source>
        <dbReference type="ARBA" id="ARBA00023098"/>
    </source>
</evidence>
<dbReference type="GO" id="GO:0043772">
    <property type="term" value="F:acyl-phosphate glycerol-3-phosphate acyltransferase activity"/>
    <property type="evidence" value="ECO:0007669"/>
    <property type="project" value="UniProtKB-UniRule"/>
</dbReference>
<keyword evidence="7 10" id="KW-0472">Membrane</keyword>
<dbReference type="OrthoDB" id="9777124at2"/>
<keyword evidence="4 10" id="KW-0812">Transmembrane</keyword>
<dbReference type="GO" id="GO:0005886">
    <property type="term" value="C:plasma membrane"/>
    <property type="evidence" value="ECO:0007669"/>
    <property type="project" value="UniProtKB-SubCell"/>
</dbReference>
<keyword evidence="6 10" id="KW-0443">Lipid metabolism</keyword>
<keyword evidence="1 10" id="KW-1003">Cell membrane</keyword>
<keyword evidence="5 10" id="KW-1133">Transmembrane helix</keyword>
<dbReference type="Pfam" id="PF02660">
    <property type="entry name" value="G3P_acyltransf"/>
    <property type="match status" value="1"/>
</dbReference>
<dbReference type="SMART" id="SM01207">
    <property type="entry name" value="G3P_acyltransf"/>
    <property type="match status" value="1"/>
</dbReference>
<evidence type="ECO:0000313" key="12">
    <source>
        <dbReference type="Proteomes" id="UP000002366"/>
    </source>
</evidence>
<dbReference type="eggNOG" id="COG0344">
    <property type="taxonomic scope" value="Bacteria"/>
</dbReference>
<evidence type="ECO:0000313" key="11">
    <source>
        <dbReference type="EMBL" id="ADE56697.1"/>
    </source>
</evidence>
<dbReference type="UniPathway" id="UPA00085"/>